<dbReference type="SUPFAM" id="SSF49464">
    <property type="entry name" value="Carboxypeptidase regulatory domain-like"/>
    <property type="match status" value="1"/>
</dbReference>
<dbReference type="InterPro" id="IPR041700">
    <property type="entry name" value="OMP_b-brl_3"/>
</dbReference>
<evidence type="ECO:0000313" key="4">
    <source>
        <dbReference type="EMBL" id="RKF37032.1"/>
    </source>
</evidence>
<sequence>MIKLITFSLITFLLNNFLFAQTAIVGKVSDQYGASIPYASLSFRALHVKKDSLIEKITDEHGNFQLTLTEKGTYLVSIRVENVLKTQQKIEINDLKAPLAFIVPKSLLSNLMLDEVTVNKRKPTIQRKIDRIIMNVAQTASASGKSALELFKMAPGVFVNNGQISINGVVGTRILVDGKSINLAGNDLRNYLQTLRSNDIQSIEIIAHPSAEFDAEGSGGIINIVLKKQNKQGLNGYIGNDYAIGLGKYVTYTPYAGLNYQIGKVGLMASYSHSRAKSYEELKQRRDFPNQGLYQQETENTQTNKNNRIRLGATYDFAGKQFLGFSYTGQYSSFLGPSTAHSTITYPDAAKNIRSQGSFPSESKSNYQNLGLNYVLETDSLHSKFSLVIDYTHNQRNGNSISNSVDFDANGNIRSDTLFRLDYPSKTKIFTGDAKYNWITKSGNNFSIGIKATATDIMNTNRYQVFHQAWMPMPALDFQFDYEERIYATYANYTGKWAQIDYQLGLRGEKSNIQGQLLSEQRDKLAQDYFNLFPSIFLKKNLNSQGSNYILLTYNRRIKRPSYFDLNPYKYYIDNYSVQTGNPFLKPQFTNSFEISGLWKEKYYTALNYSHTKNAISQIIRNQAEEELLTIIKDNVGTQGVWTATLSAPISLLPCWSSTNTILFTHTRSTSPYFNLKKASFILQTEQEISFGKGYSINLNAFYTPQMLLGNIVTKAIGSVDLGIQKKLIKDQLVAKANISDIFFTNNYRATSYFNNTKIWIMHREQSRVCSISLLYNFKTGTTFKAKRMESSSMEEKGRL</sequence>
<dbReference type="Proteomes" id="UP000286402">
    <property type="component" value="Unassembled WGS sequence"/>
</dbReference>
<dbReference type="PANTHER" id="PTHR40980:SF4">
    <property type="entry name" value="TONB-DEPENDENT RECEPTOR-LIKE BETA-BARREL DOMAIN-CONTAINING PROTEIN"/>
    <property type="match status" value="1"/>
</dbReference>
<accession>A0A420FVR3</accession>
<feature type="signal peptide" evidence="1">
    <location>
        <begin position="1"/>
        <end position="20"/>
    </location>
</feature>
<dbReference type="InterPro" id="IPR012910">
    <property type="entry name" value="Plug_dom"/>
</dbReference>
<feature type="domain" description="TonB-dependent receptor plug" evidence="2">
    <location>
        <begin position="141"/>
        <end position="221"/>
    </location>
</feature>
<dbReference type="Pfam" id="PF07715">
    <property type="entry name" value="Plug"/>
    <property type="match status" value="1"/>
</dbReference>
<organism evidence="4 5">
    <name type="scientific">Sphingobacterium siyangense</name>
    <dbReference type="NCBI Taxonomy" id="459529"/>
    <lineage>
        <taxon>Bacteria</taxon>
        <taxon>Pseudomonadati</taxon>
        <taxon>Bacteroidota</taxon>
        <taxon>Sphingobacteriia</taxon>
        <taxon>Sphingobacteriales</taxon>
        <taxon>Sphingobacteriaceae</taxon>
        <taxon>Sphingobacterium</taxon>
    </lineage>
</organism>
<dbReference type="RefSeq" id="WP_120334142.1">
    <property type="nucleotide sequence ID" value="NZ_MCAQ01000012.1"/>
</dbReference>
<protein>
    <submittedName>
        <fullName evidence="4">Uncharacterized protein</fullName>
    </submittedName>
</protein>
<keyword evidence="5" id="KW-1185">Reference proteome</keyword>
<dbReference type="PANTHER" id="PTHR40980">
    <property type="entry name" value="PLUG DOMAIN-CONTAINING PROTEIN"/>
    <property type="match status" value="1"/>
</dbReference>
<dbReference type="AlphaFoldDB" id="A0A420FVR3"/>
<feature type="chain" id="PRO_5018994911" evidence="1">
    <location>
        <begin position="21"/>
        <end position="800"/>
    </location>
</feature>
<feature type="domain" description="Outer membrane protein beta-barrel" evidence="3">
    <location>
        <begin position="378"/>
        <end position="776"/>
    </location>
</feature>
<dbReference type="InterPro" id="IPR037066">
    <property type="entry name" value="Plug_dom_sf"/>
</dbReference>
<evidence type="ECO:0000313" key="5">
    <source>
        <dbReference type="Proteomes" id="UP000286402"/>
    </source>
</evidence>
<comment type="caution">
    <text evidence="4">The sequence shown here is derived from an EMBL/GenBank/DDBJ whole genome shotgun (WGS) entry which is preliminary data.</text>
</comment>
<evidence type="ECO:0000259" key="3">
    <source>
        <dbReference type="Pfam" id="PF14905"/>
    </source>
</evidence>
<proteinExistence type="predicted"/>
<dbReference type="Pfam" id="PF14905">
    <property type="entry name" value="OMP_b-brl_3"/>
    <property type="match status" value="1"/>
</dbReference>
<dbReference type="Gene3D" id="2.170.130.10">
    <property type="entry name" value="TonB-dependent receptor, plug domain"/>
    <property type="match status" value="1"/>
</dbReference>
<evidence type="ECO:0000259" key="2">
    <source>
        <dbReference type="Pfam" id="PF07715"/>
    </source>
</evidence>
<gene>
    <name evidence="4" type="ORF">BCY89_05105</name>
</gene>
<keyword evidence="1" id="KW-0732">Signal</keyword>
<name>A0A420FVR3_9SPHI</name>
<dbReference type="EMBL" id="MCAQ01000012">
    <property type="protein sequence ID" value="RKF37032.1"/>
    <property type="molecule type" value="Genomic_DNA"/>
</dbReference>
<dbReference type="InterPro" id="IPR008969">
    <property type="entry name" value="CarboxyPept-like_regulatory"/>
</dbReference>
<evidence type="ECO:0000256" key="1">
    <source>
        <dbReference type="SAM" id="SignalP"/>
    </source>
</evidence>
<reference evidence="4 5" key="1">
    <citation type="submission" date="2016-07" db="EMBL/GenBank/DDBJ databases">
        <title>Genome analysis of Sphingobacterium siyangense T12B17.</title>
        <authorList>
            <person name="Xu D."/>
            <person name="Su Y."/>
            <person name="Zheng S."/>
        </authorList>
    </citation>
    <scope>NUCLEOTIDE SEQUENCE [LARGE SCALE GENOMIC DNA]</scope>
    <source>
        <strain evidence="4 5">T12B17</strain>
    </source>
</reference>
<dbReference type="SUPFAM" id="SSF56935">
    <property type="entry name" value="Porins"/>
    <property type="match status" value="1"/>
</dbReference>